<evidence type="ECO:0000259" key="7">
    <source>
        <dbReference type="PROSITE" id="PS51481"/>
    </source>
</evidence>
<dbReference type="InterPro" id="IPR004007">
    <property type="entry name" value="DhaL_dom"/>
</dbReference>
<dbReference type="Gene3D" id="3.40.50.10440">
    <property type="entry name" value="Dihydroxyacetone kinase, domain 1"/>
    <property type="match status" value="1"/>
</dbReference>
<evidence type="ECO:0000259" key="6">
    <source>
        <dbReference type="PROSITE" id="PS51480"/>
    </source>
</evidence>
<dbReference type="SUPFAM" id="SSF101473">
    <property type="entry name" value="DhaL-like"/>
    <property type="match status" value="1"/>
</dbReference>
<dbReference type="RefSeq" id="WP_109532760.1">
    <property type="nucleotide sequence ID" value="NZ_QEYD01000004.1"/>
</dbReference>
<dbReference type="InterPro" id="IPR050861">
    <property type="entry name" value="Dihydroxyacetone_Kinase"/>
</dbReference>
<dbReference type="AlphaFoldDB" id="A0A2U2CCN3"/>
<evidence type="ECO:0000313" key="9">
    <source>
        <dbReference type="Proteomes" id="UP000244940"/>
    </source>
</evidence>
<dbReference type="InterPro" id="IPR036117">
    <property type="entry name" value="DhaL_dom_sf"/>
</dbReference>
<dbReference type="Gene3D" id="1.25.40.340">
    <property type="match status" value="1"/>
</dbReference>
<evidence type="ECO:0000313" key="8">
    <source>
        <dbReference type="EMBL" id="PWE29647.1"/>
    </source>
</evidence>
<dbReference type="FunFam" id="3.30.1180.20:FF:000001">
    <property type="entry name" value="Dihydroxyacetone kinase 1"/>
    <property type="match status" value="1"/>
</dbReference>
<evidence type="ECO:0000256" key="4">
    <source>
        <dbReference type="ARBA" id="ARBA00022840"/>
    </source>
</evidence>
<dbReference type="PROSITE" id="PS51480">
    <property type="entry name" value="DHAL"/>
    <property type="match status" value="1"/>
</dbReference>
<sequence>MKKLINDVAEVVPQALSGLVATSNGLRLIEGTTIVVRDDLDAVTGAGKVALISGGGSGHEPAHAGYVGPGMLSAAVAGDVFASPSTDQVLMAIRAVAGPGGVLLIVKNYTGDRLNFGLAAQIAQGEGIDCDVLVVDDDAALGSAEKTAGRRGIAGTVLVHKIVGAAAEAGRSLAEVKAAGEAAVAATGSMGVALSPCIVPAAGTPNFDLAHDEIELGLGIHGEAGLERVNLRPARHLARDMIATIARDRGLKSGDKVALLVNNLGATPPMEVSIMAGDALDACAALRLDVQRVWSGTYLTAIDMAGVSLSLMALDEARLEALDAPASAPAWTLPGRRLGQTIPAPEAQPATASNGRADPAVLAALVAGCRAMVDAEPELTRMDQQVGDGDIGRSLAGGAEALLAEQDTLAGLTGAAFWRHVGAVIRRSTGGTSGPLYAILAFGAANALEETQGDAGETLAAAFAHGVKALCDLGGAEPGDRTMVDALAPAVTAMATAGSAAERLTAAARAAADGAQATRQMKPRRGRSSYVGDRVLGHPDPGAVAVAKWLDAAAGTRA</sequence>
<dbReference type="GO" id="GO:0005524">
    <property type="term" value="F:ATP binding"/>
    <property type="evidence" value="ECO:0007669"/>
    <property type="project" value="UniProtKB-KW"/>
</dbReference>
<evidence type="ECO:0000256" key="5">
    <source>
        <dbReference type="SAM" id="MobiDB-lite"/>
    </source>
</evidence>
<dbReference type="SMART" id="SM01120">
    <property type="entry name" value="Dak2"/>
    <property type="match status" value="1"/>
</dbReference>
<dbReference type="PANTHER" id="PTHR28629">
    <property type="entry name" value="TRIOKINASE/FMN CYCLASE"/>
    <property type="match status" value="1"/>
</dbReference>
<proteinExistence type="predicted"/>
<keyword evidence="2" id="KW-0547">Nucleotide-binding</keyword>
<evidence type="ECO:0000256" key="2">
    <source>
        <dbReference type="ARBA" id="ARBA00022741"/>
    </source>
</evidence>
<feature type="domain" description="DhaK" evidence="7">
    <location>
        <begin position="7"/>
        <end position="331"/>
    </location>
</feature>
<dbReference type="Gene3D" id="3.30.1180.20">
    <property type="entry name" value="Dihydroxyacetone kinase, domain 2"/>
    <property type="match status" value="1"/>
</dbReference>
<comment type="caution">
    <text evidence="8">The sequence shown here is derived from an EMBL/GenBank/DDBJ whole genome shotgun (WGS) entry which is preliminary data.</text>
</comment>
<accession>A0A2U2CCN3</accession>
<keyword evidence="1" id="KW-0808">Transferase</keyword>
<name>A0A2U2CCN3_9RHOB</name>
<dbReference type="EMBL" id="QEYD01000004">
    <property type="protein sequence ID" value="PWE29647.1"/>
    <property type="molecule type" value="Genomic_DNA"/>
</dbReference>
<dbReference type="GO" id="GO:0019563">
    <property type="term" value="P:glycerol catabolic process"/>
    <property type="evidence" value="ECO:0007669"/>
    <property type="project" value="TreeGrafter"/>
</dbReference>
<dbReference type="FunFam" id="1.25.40.340:FF:000002">
    <property type="entry name" value="Dihydroxyacetone kinase, L subunit"/>
    <property type="match status" value="1"/>
</dbReference>
<reference evidence="8 9" key="1">
    <citation type="submission" date="2018-05" db="EMBL/GenBank/DDBJ databases">
        <title>Pararhodobacter marina sp. nov., isolated from deep-sea water of the Indian Ocean.</title>
        <authorList>
            <person name="Lai Q.Sr."/>
            <person name="Liu X."/>
            <person name="Shao Z."/>
        </authorList>
    </citation>
    <scope>NUCLEOTIDE SEQUENCE [LARGE SCALE GENOMIC DNA]</scope>
    <source>
        <strain evidence="8 9">CIC4N-9</strain>
    </source>
</reference>
<dbReference type="OrthoDB" id="9806345at2"/>
<dbReference type="FunFam" id="3.40.50.10440:FF:000001">
    <property type="entry name" value="Dihydroxyacetone kinase, DhaK subunit"/>
    <property type="match status" value="1"/>
</dbReference>
<organism evidence="8 9">
    <name type="scientific">Pararhodobacter marinus</name>
    <dbReference type="NCBI Taxonomy" id="2184063"/>
    <lineage>
        <taxon>Bacteria</taxon>
        <taxon>Pseudomonadati</taxon>
        <taxon>Pseudomonadota</taxon>
        <taxon>Alphaproteobacteria</taxon>
        <taxon>Rhodobacterales</taxon>
        <taxon>Paracoccaceae</taxon>
        <taxon>Pararhodobacter</taxon>
    </lineage>
</organism>
<dbReference type="SUPFAM" id="SSF82549">
    <property type="entry name" value="DAK1/DegV-like"/>
    <property type="match status" value="1"/>
</dbReference>
<feature type="region of interest" description="Disordered" evidence="5">
    <location>
        <begin position="515"/>
        <end position="534"/>
    </location>
</feature>
<dbReference type="NCBIfam" id="NF011049">
    <property type="entry name" value="PRK14479.1"/>
    <property type="match status" value="1"/>
</dbReference>
<dbReference type="PROSITE" id="PS51481">
    <property type="entry name" value="DHAK"/>
    <property type="match status" value="1"/>
</dbReference>
<protein>
    <submittedName>
        <fullName evidence="8">Dihydroxyacetone kinase subunit DhaK</fullName>
    </submittedName>
</protein>
<dbReference type="InterPro" id="IPR004006">
    <property type="entry name" value="DhaK_dom"/>
</dbReference>
<dbReference type="GO" id="GO:0005829">
    <property type="term" value="C:cytosol"/>
    <property type="evidence" value="ECO:0007669"/>
    <property type="project" value="TreeGrafter"/>
</dbReference>
<keyword evidence="3 8" id="KW-0418">Kinase</keyword>
<feature type="domain" description="DhaL" evidence="6">
    <location>
        <begin position="359"/>
        <end position="555"/>
    </location>
</feature>
<dbReference type="Pfam" id="PF02734">
    <property type="entry name" value="Dak2"/>
    <property type="match status" value="1"/>
</dbReference>
<dbReference type="Pfam" id="PF02733">
    <property type="entry name" value="Dak1"/>
    <property type="match status" value="1"/>
</dbReference>
<evidence type="ECO:0000256" key="1">
    <source>
        <dbReference type="ARBA" id="ARBA00022679"/>
    </source>
</evidence>
<dbReference type="Proteomes" id="UP000244940">
    <property type="component" value="Unassembled WGS sequence"/>
</dbReference>
<keyword evidence="9" id="KW-1185">Reference proteome</keyword>
<keyword evidence="4" id="KW-0067">ATP-binding</keyword>
<dbReference type="PANTHER" id="PTHR28629:SF4">
    <property type="entry name" value="TRIOKINASE_FMN CYCLASE"/>
    <property type="match status" value="1"/>
</dbReference>
<gene>
    <name evidence="8" type="ORF">C4N9_07845</name>
</gene>
<dbReference type="GeneID" id="94364798"/>
<evidence type="ECO:0000256" key="3">
    <source>
        <dbReference type="ARBA" id="ARBA00022777"/>
    </source>
</evidence>
<dbReference type="GO" id="GO:0004371">
    <property type="term" value="F:glycerone kinase activity"/>
    <property type="evidence" value="ECO:0007669"/>
    <property type="project" value="InterPro"/>
</dbReference>